<comment type="similarity">
    <text evidence="2">Belongs to the G-protein coupled receptor 1 family.</text>
</comment>
<evidence type="ECO:0000256" key="3">
    <source>
        <dbReference type="ARBA" id="ARBA00022475"/>
    </source>
</evidence>
<feature type="transmembrane region" description="Helical" evidence="8">
    <location>
        <begin position="312"/>
        <end position="339"/>
    </location>
</feature>
<dbReference type="EMBL" id="CAVLEF010000005">
    <property type="protein sequence ID" value="CAK1544621.1"/>
    <property type="molecule type" value="Genomic_DNA"/>
</dbReference>
<feature type="transmembrane region" description="Helical" evidence="8">
    <location>
        <begin position="60"/>
        <end position="84"/>
    </location>
</feature>
<name>A0AAV1J5H5_9NEOP</name>
<dbReference type="AlphaFoldDB" id="A0AAV1J5H5"/>
<keyword evidence="7" id="KW-0675">Receptor</keyword>
<dbReference type="GO" id="GO:0004930">
    <property type="term" value="F:G protein-coupled receptor activity"/>
    <property type="evidence" value="ECO:0007669"/>
    <property type="project" value="InterPro"/>
</dbReference>
<keyword evidence="3" id="KW-1003">Cell membrane</keyword>
<keyword evidence="11" id="KW-1185">Reference proteome</keyword>
<dbReference type="InterPro" id="IPR000276">
    <property type="entry name" value="GPCR_Rhodpsn"/>
</dbReference>
<evidence type="ECO:0000313" key="10">
    <source>
        <dbReference type="EMBL" id="CAK1544621.1"/>
    </source>
</evidence>
<feature type="transmembrane region" description="Helical" evidence="8">
    <location>
        <begin position="225"/>
        <end position="250"/>
    </location>
</feature>
<evidence type="ECO:0000256" key="6">
    <source>
        <dbReference type="ARBA" id="ARBA00023136"/>
    </source>
</evidence>
<evidence type="ECO:0000256" key="2">
    <source>
        <dbReference type="ARBA" id="ARBA00010663"/>
    </source>
</evidence>
<dbReference type="PRINTS" id="PR00237">
    <property type="entry name" value="GPCRRHODOPSN"/>
</dbReference>
<evidence type="ECO:0000256" key="8">
    <source>
        <dbReference type="SAM" id="Phobius"/>
    </source>
</evidence>
<dbReference type="Gene3D" id="1.20.1070.10">
    <property type="entry name" value="Rhodopsin 7-helix transmembrane proteins"/>
    <property type="match status" value="1"/>
</dbReference>
<feature type="transmembrane region" description="Helical" evidence="8">
    <location>
        <begin position="271"/>
        <end position="292"/>
    </location>
</feature>
<dbReference type="GO" id="GO:0005886">
    <property type="term" value="C:plasma membrane"/>
    <property type="evidence" value="ECO:0007669"/>
    <property type="project" value="UniProtKB-SubCell"/>
</dbReference>
<dbReference type="CDD" id="cd00637">
    <property type="entry name" value="7tm_classA_rhodopsin-like"/>
    <property type="match status" value="1"/>
</dbReference>
<evidence type="ECO:0000259" key="9">
    <source>
        <dbReference type="PROSITE" id="PS50262"/>
    </source>
</evidence>
<dbReference type="InterPro" id="IPR017452">
    <property type="entry name" value="GPCR_Rhodpsn_7TM"/>
</dbReference>
<evidence type="ECO:0000256" key="7">
    <source>
        <dbReference type="ARBA" id="ARBA00023170"/>
    </source>
</evidence>
<dbReference type="PANTHER" id="PTHR24241">
    <property type="entry name" value="NEUROPEPTIDE RECEPTOR-RELATED G-PROTEIN COUPLED RECEPTOR"/>
    <property type="match status" value="1"/>
</dbReference>
<feature type="domain" description="G-protein coupled receptors family 1 profile" evidence="9">
    <location>
        <begin position="42"/>
        <end position="335"/>
    </location>
</feature>
<evidence type="ECO:0000256" key="5">
    <source>
        <dbReference type="ARBA" id="ARBA00022989"/>
    </source>
</evidence>
<dbReference type="PROSITE" id="PS50262">
    <property type="entry name" value="G_PROTEIN_RECEP_F1_2"/>
    <property type="match status" value="1"/>
</dbReference>
<gene>
    <name evidence="10" type="ORF">LNINA_LOCUS4347</name>
</gene>
<comment type="caution">
    <text evidence="10">The sequence shown here is derived from an EMBL/GenBank/DDBJ whole genome shotgun (WGS) entry which is preliminary data.</text>
</comment>
<evidence type="ECO:0000313" key="11">
    <source>
        <dbReference type="Proteomes" id="UP001497472"/>
    </source>
</evidence>
<protein>
    <recommendedName>
        <fullName evidence="9">G-protein coupled receptors family 1 profile domain-containing protein</fullName>
    </recommendedName>
</protein>
<keyword evidence="5 8" id="KW-1133">Transmembrane helix</keyword>
<proteinExistence type="inferred from homology"/>
<keyword evidence="6 8" id="KW-0472">Membrane</keyword>
<keyword evidence="4 8" id="KW-0812">Transmembrane</keyword>
<evidence type="ECO:0000256" key="1">
    <source>
        <dbReference type="ARBA" id="ARBA00004651"/>
    </source>
</evidence>
<comment type="subcellular location">
    <subcellularLocation>
        <location evidence="1">Cell membrane</location>
        <topology evidence="1">Multi-pass membrane protein</topology>
    </subcellularLocation>
</comment>
<dbReference type="Proteomes" id="UP001497472">
    <property type="component" value="Unassembled WGS sequence"/>
</dbReference>
<dbReference type="SUPFAM" id="SSF81321">
    <property type="entry name" value="Family A G protein-coupled receptor-like"/>
    <property type="match status" value="2"/>
</dbReference>
<feature type="transmembrane region" description="Helical" evidence="8">
    <location>
        <begin position="28"/>
        <end position="53"/>
    </location>
</feature>
<reference evidence="10 11" key="1">
    <citation type="submission" date="2023-11" db="EMBL/GenBank/DDBJ databases">
        <authorList>
            <person name="Okamura Y."/>
        </authorList>
    </citation>
    <scope>NUCLEOTIDE SEQUENCE [LARGE SCALE GENOMIC DNA]</scope>
</reference>
<evidence type="ECO:0000256" key="4">
    <source>
        <dbReference type="ARBA" id="ARBA00022692"/>
    </source>
</evidence>
<accession>A0AAV1J5H5</accession>
<organism evidence="10 11">
    <name type="scientific">Leptosia nina</name>
    <dbReference type="NCBI Taxonomy" id="320188"/>
    <lineage>
        <taxon>Eukaryota</taxon>
        <taxon>Metazoa</taxon>
        <taxon>Ecdysozoa</taxon>
        <taxon>Arthropoda</taxon>
        <taxon>Hexapoda</taxon>
        <taxon>Insecta</taxon>
        <taxon>Pterygota</taxon>
        <taxon>Neoptera</taxon>
        <taxon>Endopterygota</taxon>
        <taxon>Lepidoptera</taxon>
        <taxon>Glossata</taxon>
        <taxon>Ditrysia</taxon>
        <taxon>Papilionoidea</taxon>
        <taxon>Pieridae</taxon>
        <taxon>Pierinae</taxon>
        <taxon>Leptosia</taxon>
    </lineage>
</organism>
<sequence>MRSPAADAMSELRPASPVASLSPLFPPFALGIFIASVAGAAALVNCALVAVLIKRIKNGVCSLIAQLAVADLMVLFTTVGFELWTTNEQTWVFGRGTCIAYRGLSVFATTASIYLVATIAFHTLATINLEKNLVTRRIRNTIVSEDELRSSRHSLVTKSDSSTPPRTMNVHYRFSDKVPITPPSLFIWFLSASLSIPEFAMATTVRKDHNATLCTLTDSSHKLSIRLMLALFNFVLPTLIMTAAGVLVAYTIRSKSLRNIDFEESLSALRLSISFIIVYFIMCSPSSLLYVYRIYTTYKIDGEKNDLNEERIFLHINLIFSSLYLTSTLLRPLLCIFLLPKIKIKFFGLRNTTVDDV</sequence>
<dbReference type="Pfam" id="PF00001">
    <property type="entry name" value="7tm_1"/>
    <property type="match status" value="2"/>
</dbReference>
<feature type="transmembrane region" description="Helical" evidence="8">
    <location>
        <begin position="104"/>
        <end position="129"/>
    </location>
</feature>